<dbReference type="SUPFAM" id="SSF53850">
    <property type="entry name" value="Periplasmic binding protein-like II"/>
    <property type="match status" value="1"/>
</dbReference>
<dbReference type="Pfam" id="PF00126">
    <property type="entry name" value="HTH_1"/>
    <property type="match status" value="1"/>
</dbReference>
<dbReference type="PROSITE" id="PS50931">
    <property type="entry name" value="HTH_LYSR"/>
    <property type="match status" value="1"/>
</dbReference>
<keyword evidence="7" id="KW-1185">Reference proteome</keyword>
<dbReference type="InterPro" id="IPR005119">
    <property type="entry name" value="LysR_subst-bd"/>
</dbReference>
<evidence type="ECO:0000256" key="3">
    <source>
        <dbReference type="ARBA" id="ARBA00023125"/>
    </source>
</evidence>
<dbReference type="PRINTS" id="PR00039">
    <property type="entry name" value="HTHLYSR"/>
</dbReference>
<dbReference type="InterPro" id="IPR036388">
    <property type="entry name" value="WH-like_DNA-bd_sf"/>
</dbReference>
<dbReference type="Gene3D" id="1.10.10.10">
    <property type="entry name" value="Winged helix-like DNA-binding domain superfamily/Winged helix DNA-binding domain"/>
    <property type="match status" value="1"/>
</dbReference>
<feature type="domain" description="HTH lysR-type" evidence="5">
    <location>
        <begin position="1"/>
        <end position="58"/>
    </location>
</feature>
<evidence type="ECO:0000313" key="6">
    <source>
        <dbReference type="EMBL" id="GAA2150096.1"/>
    </source>
</evidence>
<dbReference type="Proteomes" id="UP001422759">
    <property type="component" value="Unassembled WGS sequence"/>
</dbReference>
<evidence type="ECO:0000256" key="4">
    <source>
        <dbReference type="ARBA" id="ARBA00023163"/>
    </source>
</evidence>
<keyword evidence="3" id="KW-0238">DNA-binding</keyword>
<proteinExistence type="inferred from homology"/>
<evidence type="ECO:0000256" key="2">
    <source>
        <dbReference type="ARBA" id="ARBA00023015"/>
    </source>
</evidence>
<reference evidence="6 7" key="1">
    <citation type="journal article" date="2019" name="Int. J. Syst. Evol. Microbiol.">
        <title>The Global Catalogue of Microorganisms (GCM) 10K type strain sequencing project: providing services to taxonomists for standard genome sequencing and annotation.</title>
        <authorList>
            <consortium name="The Broad Institute Genomics Platform"/>
            <consortium name="The Broad Institute Genome Sequencing Center for Infectious Disease"/>
            <person name="Wu L."/>
            <person name="Ma J."/>
        </authorList>
    </citation>
    <scope>NUCLEOTIDE SEQUENCE [LARGE SCALE GENOMIC DNA]</scope>
    <source>
        <strain evidence="6 7">JCM 14560</strain>
    </source>
</reference>
<dbReference type="Pfam" id="PF03466">
    <property type="entry name" value="LysR_substrate"/>
    <property type="match status" value="1"/>
</dbReference>
<comment type="caution">
    <text evidence="6">The sequence shown here is derived from an EMBL/GenBank/DDBJ whole genome shotgun (WGS) entry which is preliminary data.</text>
</comment>
<dbReference type="CDD" id="cd08414">
    <property type="entry name" value="PBP2_LTTR_aromatics_like"/>
    <property type="match status" value="1"/>
</dbReference>
<keyword evidence="2" id="KW-0805">Transcription regulation</keyword>
<protein>
    <submittedName>
        <fullName evidence="6">LysR family transcriptional regulator</fullName>
    </submittedName>
</protein>
<name>A0ABN2ZYA5_9ACTN</name>
<organism evidence="6 7">
    <name type="scientific">Kitasatospora kazusensis</name>
    <dbReference type="NCBI Taxonomy" id="407974"/>
    <lineage>
        <taxon>Bacteria</taxon>
        <taxon>Bacillati</taxon>
        <taxon>Actinomycetota</taxon>
        <taxon>Actinomycetes</taxon>
        <taxon>Kitasatosporales</taxon>
        <taxon>Streptomycetaceae</taxon>
        <taxon>Kitasatospora</taxon>
    </lineage>
</organism>
<dbReference type="RefSeq" id="WP_344467625.1">
    <property type="nucleotide sequence ID" value="NZ_BAAANT010000028.1"/>
</dbReference>
<evidence type="ECO:0000256" key="1">
    <source>
        <dbReference type="ARBA" id="ARBA00009437"/>
    </source>
</evidence>
<comment type="similarity">
    <text evidence="1">Belongs to the LysR transcriptional regulatory family.</text>
</comment>
<dbReference type="Gene3D" id="3.40.190.10">
    <property type="entry name" value="Periplasmic binding protein-like II"/>
    <property type="match status" value="2"/>
</dbReference>
<dbReference type="InterPro" id="IPR000847">
    <property type="entry name" value="LysR_HTH_N"/>
</dbReference>
<dbReference type="InterPro" id="IPR036390">
    <property type="entry name" value="WH_DNA-bd_sf"/>
</dbReference>
<dbReference type="PANTHER" id="PTHR30346:SF0">
    <property type="entry name" value="HCA OPERON TRANSCRIPTIONAL ACTIVATOR HCAR"/>
    <property type="match status" value="1"/>
</dbReference>
<sequence>MEIRQLQYFVMVAEELHFGRAAERLHIVQSTVSQQVRRLERDLGVNLFDRTSRTVALSAAGRRLLPRARAVLAAGDALAAEARTLAAPLGDTLLLGTGSGLGSRLDVFLDAVAGHGPDLKVRFRSLEREQRVEQVRTGELDGAFLRGVTTVPGLRLLRLWEDRLVAALPAAHRLAELPAVPLGRLGDLPLRIVPRERNPMLYDLIVGACAEAGFRPILGQPFTTRNDTLVELATGEGAWTVLYAANAATVVTRRIVLREFAGPGLGVPVRLAVRPDARPERLGPLVAACRTACVQLAGAPA</sequence>
<keyword evidence="4" id="KW-0804">Transcription</keyword>
<evidence type="ECO:0000259" key="5">
    <source>
        <dbReference type="PROSITE" id="PS50931"/>
    </source>
</evidence>
<accession>A0ABN2ZYA5</accession>
<evidence type="ECO:0000313" key="7">
    <source>
        <dbReference type="Proteomes" id="UP001422759"/>
    </source>
</evidence>
<dbReference type="EMBL" id="BAAANT010000028">
    <property type="protein sequence ID" value="GAA2150096.1"/>
    <property type="molecule type" value="Genomic_DNA"/>
</dbReference>
<gene>
    <name evidence="6" type="ORF">GCM10009760_44070</name>
</gene>
<dbReference type="SUPFAM" id="SSF46785">
    <property type="entry name" value="Winged helix' DNA-binding domain"/>
    <property type="match status" value="1"/>
</dbReference>
<dbReference type="PANTHER" id="PTHR30346">
    <property type="entry name" value="TRANSCRIPTIONAL DUAL REGULATOR HCAR-RELATED"/>
    <property type="match status" value="1"/>
</dbReference>